<evidence type="ECO:0000313" key="5">
    <source>
        <dbReference type="Proteomes" id="UP000596130"/>
    </source>
</evidence>
<evidence type="ECO:0000256" key="1">
    <source>
        <dbReference type="ARBA" id="ARBA00022679"/>
    </source>
</evidence>
<accession>A0A7T4PDC5</accession>
<dbReference type="SUPFAM" id="SSF55729">
    <property type="entry name" value="Acyl-CoA N-acyltransferases (Nat)"/>
    <property type="match status" value="2"/>
</dbReference>
<reference evidence="4 5" key="1">
    <citation type="submission" date="2020-12" db="EMBL/GenBank/DDBJ databases">
        <title>Identification and biosynthesis of polyene macrolides produced by Streptomyces alfalfae Men-myco-93-63.</title>
        <authorList>
            <person name="Liu D."/>
            <person name="Li Y."/>
            <person name="Liu L."/>
            <person name="Han X."/>
            <person name="Shen F."/>
        </authorList>
    </citation>
    <scope>NUCLEOTIDE SEQUENCE [LARGE SCALE GENOMIC DNA]</scope>
    <source>
        <strain evidence="4 5">Men-myco-93-63</strain>
    </source>
</reference>
<dbReference type="GO" id="GO:0016747">
    <property type="term" value="F:acyltransferase activity, transferring groups other than amino-acyl groups"/>
    <property type="evidence" value="ECO:0007669"/>
    <property type="project" value="InterPro"/>
</dbReference>
<dbReference type="Proteomes" id="UP000596130">
    <property type="component" value="Chromosome"/>
</dbReference>
<gene>
    <name evidence="4" type="ORF">I8755_06660</name>
</gene>
<dbReference type="PANTHER" id="PTHR43877">
    <property type="entry name" value="AMINOALKYLPHOSPHONATE N-ACETYLTRANSFERASE-RELATED-RELATED"/>
    <property type="match status" value="1"/>
</dbReference>
<evidence type="ECO:0000256" key="2">
    <source>
        <dbReference type="ARBA" id="ARBA00023315"/>
    </source>
</evidence>
<dbReference type="EMBL" id="CP065959">
    <property type="protein sequence ID" value="QQC88126.1"/>
    <property type="molecule type" value="Genomic_DNA"/>
</dbReference>
<dbReference type="Gene3D" id="3.40.630.30">
    <property type="match status" value="1"/>
</dbReference>
<keyword evidence="1 4" id="KW-0808">Transferase</keyword>
<protein>
    <submittedName>
        <fullName evidence="4">GNAT family N-acetyltransferase</fullName>
    </submittedName>
</protein>
<evidence type="ECO:0000313" key="4">
    <source>
        <dbReference type="EMBL" id="QQC88126.1"/>
    </source>
</evidence>
<name>A0A7T4PDC5_9ACTN</name>
<evidence type="ECO:0000259" key="3">
    <source>
        <dbReference type="PROSITE" id="PS51186"/>
    </source>
</evidence>
<organism evidence="4 5">
    <name type="scientific">Streptomyces alfalfae</name>
    <dbReference type="NCBI Taxonomy" id="1642299"/>
    <lineage>
        <taxon>Bacteria</taxon>
        <taxon>Bacillati</taxon>
        <taxon>Actinomycetota</taxon>
        <taxon>Actinomycetes</taxon>
        <taxon>Kitasatosporales</taxon>
        <taxon>Streptomycetaceae</taxon>
        <taxon>Streptomyces</taxon>
    </lineage>
</organism>
<dbReference type="InterPro" id="IPR000182">
    <property type="entry name" value="GNAT_dom"/>
</dbReference>
<dbReference type="PROSITE" id="PS51186">
    <property type="entry name" value="GNAT"/>
    <property type="match status" value="1"/>
</dbReference>
<dbReference type="PANTHER" id="PTHR43877:SF2">
    <property type="entry name" value="AMINOALKYLPHOSPHONATE N-ACETYLTRANSFERASE-RELATED"/>
    <property type="match status" value="1"/>
</dbReference>
<dbReference type="Pfam" id="PF00583">
    <property type="entry name" value="Acetyltransf_1"/>
    <property type="match status" value="1"/>
</dbReference>
<dbReference type="AlphaFoldDB" id="A0A7T4PDC5"/>
<dbReference type="InterPro" id="IPR050832">
    <property type="entry name" value="Bact_Acetyltransf"/>
</dbReference>
<proteinExistence type="predicted"/>
<feature type="domain" description="N-acetyltransferase" evidence="3">
    <location>
        <begin position="171"/>
        <end position="317"/>
    </location>
</feature>
<dbReference type="CDD" id="cd04301">
    <property type="entry name" value="NAT_SF"/>
    <property type="match status" value="1"/>
</dbReference>
<keyword evidence="2" id="KW-0012">Acyltransferase</keyword>
<dbReference type="RefSeq" id="WP_198502067.1">
    <property type="nucleotide sequence ID" value="NZ_CP065959.1"/>
</dbReference>
<dbReference type="InterPro" id="IPR016181">
    <property type="entry name" value="Acyl_CoA_acyltransferase"/>
</dbReference>
<sequence length="317" mass="35178">MTTSSIPPSGLTVRAATLDDADAVCALLNEIDLLEIGRADTEPAEVLADLKHPEVDLERDSWLLFEGERLIGYARLWDESHGERIDVDHYVLPGRLDGALHLFDVVEARAAERAAGNGVARAVLHMYLNTAPTMHLPALRTRGWMPVRRYHVLARPLDAAADRAPEAPAGVTLRDCRDEGDRRRAHALLQESFAEHFDFRPRTYRQWLDDIDGERADWSLVWIAHVEGVGDAAVLRTHDDRPSMGWIGNIGVLDKARGQGLGSHLLRHAFGHYAALGRDRIGLGVDTDNSSGALALYERHGMALDHAVDTWELIRPV</sequence>